<dbReference type="SMART" id="SM00822">
    <property type="entry name" value="PKS_KR"/>
    <property type="match status" value="1"/>
</dbReference>
<dbReference type="Pfam" id="PF00106">
    <property type="entry name" value="adh_short"/>
    <property type="match status" value="1"/>
</dbReference>
<keyword evidence="14" id="KW-1185">Reference proteome</keyword>
<dbReference type="InterPro" id="IPR036291">
    <property type="entry name" value="NAD(P)-bd_dom_sf"/>
</dbReference>
<dbReference type="SUPFAM" id="SSF51735">
    <property type="entry name" value="NAD(P)-binding Rossmann-fold domains"/>
    <property type="match status" value="1"/>
</dbReference>
<organism evidence="13 14">
    <name type="scientific">Shinella lacus</name>
    <dbReference type="NCBI Taxonomy" id="2654216"/>
    <lineage>
        <taxon>Bacteria</taxon>
        <taxon>Pseudomonadati</taxon>
        <taxon>Pseudomonadota</taxon>
        <taxon>Alphaproteobacteria</taxon>
        <taxon>Hyphomicrobiales</taxon>
        <taxon>Rhizobiaceae</taxon>
        <taxon>Shinella</taxon>
    </lineage>
</organism>
<dbReference type="Proteomes" id="UP000996601">
    <property type="component" value="Unassembled WGS sequence"/>
</dbReference>
<dbReference type="Gene3D" id="3.40.50.720">
    <property type="entry name" value="NAD(P)-binding Rossmann-like Domain"/>
    <property type="match status" value="1"/>
</dbReference>
<protein>
    <recommendedName>
        <fullName evidence="6">NADP-dependent 3-hydroxy acid dehydrogenase YdfG</fullName>
        <ecNumber evidence="4">1.1.1.298</ecNumber>
        <ecNumber evidence="5">1.1.1.381</ecNumber>
    </recommendedName>
    <alternativeName>
        <fullName evidence="8">L-allo-threonine dehydrogenase</fullName>
    </alternativeName>
    <alternativeName>
        <fullName evidence="7">Malonic semialdehyde reductase</fullName>
    </alternativeName>
</protein>
<comment type="function">
    <text evidence="9">NADP-dependent dehydrogenase with broad substrate specificity acting on 3-hydroxy acids. Catalyzes the NADP-dependent oxidation of L-allo-threonine to L-2-amino-3-keto-butyrate, which is spontaneously decarboxylated into aminoacetone. Also acts on D-threonine, L-serine, D-serine, D-3-hydroxyisobutyrate, L-3-hydroxyisobutyrate, D-glycerate and L-glycerate. Able to catalyze the reduction of the malonic semialdehyde to 3-hydroxypropionic acid. YdfG is apparently supplementing RutE, the presumed malonic semialdehyde reductase involved in pyrimidine degradation since both are able to detoxify malonic semialdehyde.</text>
</comment>
<evidence type="ECO:0000256" key="11">
    <source>
        <dbReference type="RuleBase" id="RU000363"/>
    </source>
</evidence>
<evidence type="ECO:0000256" key="2">
    <source>
        <dbReference type="ARBA" id="ARBA00023002"/>
    </source>
</evidence>
<accession>A0ABT1R5N3</accession>
<dbReference type="EC" id="1.1.1.381" evidence="5"/>
<name>A0ABT1R5N3_9HYPH</name>
<evidence type="ECO:0000256" key="9">
    <source>
        <dbReference type="ARBA" id="ARBA00045650"/>
    </source>
</evidence>
<evidence type="ECO:0000259" key="12">
    <source>
        <dbReference type="SMART" id="SM00822"/>
    </source>
</evidence>
<dbReference type="InterPro" id="IPR002347">
    <property type="entry name" value="SDR_fam"/>
</dbReference>
<evidence type="ECO:0000256" key="5">
    <source>
        <dbReference type="ARBA" id="ARBA00044059"/>
    </source>
</evidence>
<evidence type="ECO:0000256" key="4">
    <source>
        <dbReference type="ARBA" id="ARBA00044050"/>
    </source>
</evidence>
<dbReference type="EC" id="1.1.1.298" evidence="4"/>
<evidence type="ECO:0000256" key="6">
    <source>
        <dbReference type="ARBA" id="ARBA00044065"/>
    </source>
</evidence>
<dbReference type="PANTHER" id="PTHR43086:SF3">
    <property type="entry name" value="NADP-DEPENDENT 3-HYDROXY ACID DEHYDROGENASE YDFG"/>
    <property type="match status" value="1"/>
</dbReference>
<dbReference type="EMBL" id="WHSB02000003">
    <property type="protein sequence ID" value="MCQ4630487.1"/>
    <property type="molecule type" value="Genomic_DNA"/>
</dbReference>
<feature type="domain" description="Ketoreductase" evidence="12">
    <location>
        <begin position="7"/>
        <end position="186"/>
    </location>
</feature>
<dbReference type="PANTHER" id="PTHR43086">
    <property type="entry name" value="VERY-LONG-CHAIN 3-OXOOACYL-COA REDUCTASE"/>
    <property type="match status" value="1"/>
</dbReference>
<dbReference type="PRINTS" id="PR00080">
    <property type="entry name" value="SDRFAMILY"/>
</dbReference>
<proteinExistence type="inferred from homology"/>
<dbReference type="InterPro" id="IPR057326">
    <property type="entry name" value="KR_dom"/>
</dbReference>
<evidence type="ECO:0000256" key="8">
    <source>
        <dbReference type="ARBA" id="ARBA00044349"/>
    </source>
</evidence>
<comment type="similarity">
    <text evidence="1 11">Belongs to the short-chain dehydrogenases/reductases (SDR) family.</text>
</comment>
<comment type="caution">
    <text evidence="13">The sequence shown here is derived from an EMBL/GenBank/DDBJ whole genome shotgun (WGS) entry which is preliminary data.</text>
</comment>
<evidence type="ECO:0000256" key="3">
    <source>
        <dbReference type="ARBA" id="ARBA00043812"/>
    </source>
</evidence>
<dbReference type="PRINTS" id="PR00081">
    <property type="entry name" value="GDHRDH"/>
</dbReference>
<comment type="catalytic activity">
    <reaction evidence="10">
        <text>3-hydroxypropanoate + NADP(+) = 3-oxopropanoate + NADPH + H(+)</text>
        <dbReference type="Rhea" id="RHEA:26438"/>
        <dbReference type="ChEBI" id="CHEBI:15378"/>
        <dbReference type="ChEBI" id="CHEBI:16510"/>
        <dbReference type="ChEBI" id="CHEBI:33190"/>
        <dbReference type="ChEBI" id="CHEBI:57783"/>
        <dbReference type="ChEBI" id="CHEBI:58349"/>
        <dbReference type="EC" id="1.1.1.298"/>
    </reaction>
</comment>
<evidence type="ECO:0000313" key="14">
    <source>
        <dbReference type="Proteomes" id="UP000996601"/>
    </source>
</evidence>
<reference evidence="13" key="1">
    <citation type="submission" date="2021-07" db="EMBL/GenBank/DDBJ databases">
        <title>Shinella sp. nov., a novel member of the genus Shinella from water.</title>
        <authorList>
            <person name="Deng Y."/>
        </authorList>
    </citation>
    <scope>NUCLEOTIDE SEQUENCE</scope>
    <source>
        <strain evidence="13">CPCC 100929</strain>
    </source>
</reference>
<dbReference type="PIRSF" id="PIRSF000126">
    <property type="entry name" value="11-beta-HSD1"/>
    <property type="match status" value="1"/>
</dbReference>
<sequence length="269" mass="27788">MSNAHKGTALVTGASSGIGAIYADRLAKQGYDLILVARSVDKLRSLASVISDTTGRSVEVVQADLGRRDDLRRVEQVLRTDQSITMLVNNAGVGAAAPLLDGDVDSMQAMIDLNVTALTRLTYAAAPAFVARGGGTIINIASIVAVAPELLNGVYGGSKAFVLAFSQSLHHELADKGVRIHAVLPGATATDFWAVAGVPIELLPGEIVMPATAMVDAALAGFAAGELVTIPALPDAADWERFEAARVALKPNLSHSSPAARYAAQPAVA</sequence>
<evidence type="ECO:0000256" key="7">
    <source>
        <dbReference type="ARBA" id="ARBA00044271"/>
    </source>
</evidence>
<evidence type="ECO:0000313" key="13">
    <source>
        <dbReference type="EMBL" id="MCQ4630487.1"/>
    </source>
</evidence>
<evidence type="ECO:0000256" key="1">
    <source>
        <dbReference type="ARBA" id="ARBA00006484"/>
    </source>
</evidence>
<evidence type="ECO:0000256" key="10">
    <source>
        <dbReference type="ARBA" id="ARBA00047274"/>
    </source>
</evidence>
<dbReference type="RefSeq" id="WP_256116762.1">
    <property type="nucleotide sequence ID" value="NZ_WHSB02000003.1"/>
</dbReference>
<dbReference type="PROSITE" id="PS00061">
    <property type="entry name" value="ADH_SHORT"/>
    <property type="match status" value="1"/>
</dbReference>
<keyword evidence="2" id="KW-0560">Oxidoreductase</keyword>
<comment type="catalytic activity">
    <reaction evidence="3">
        <text>L-allo-threonine + NADP(+) = aminoacetone + CO2 + NADPH</text>
        <dbReference type="Rhea" id="RHEA:43524"/>
        <dbReference type="ChEBI" id="CHEBI:16526"/>
        <dbReference type="ChEBI" id="CHEBI:57783"/>
        <dbReference type="ChEBI" id="CHEBI:58320"/>
        <dbReference type="ChEBI" id="CHEBI:58349"/>
        <dbReference type="ChEBI" id="CHEBI:58585"/>
        <dbReference type="EC" id="1.1.1.381"/>
    </reaction>
</comment>
<gene>
    <name evidence="13" type="ORF">GB927_010590</name>
</gene>
<dbReference type="InterPro" id="IPR020904">
    <property type="entry name" value="Sc_DH/Rdtase_CS"/>
</dbReference>